<proteinExistence type="predicted"/>
<dbReference type="GO" id="GO:0008270">
    <property type="term" value="F:zinc ion binding"/>
    <property type="evidence" value="ECO:0007669"/>
    <property type="project" value="UniProtKB-KW"/>
</dbReference>
<dbReference type="OMA" id="HETYCIR"/>
<evidence type="ECO:0000256" key="4">
    <source>
        <dbReference type="SAM" id="MobiDB-lite"/>
    </source>
</evidence>
<sequence>MNENCSPCSNCNQLIADTKLILHETYCIRYNIKCERCGQYYDKNDPESHEEDYHKKEKCQYCYQEFDDLSKHKCQKTPKLCLYCELSYPMDQIFQHENQCGSRTEKCQMCQNYIMKRDLSKHYQNCSQQIEVKEKQIQRQSSFQDKVQNLNNEIIEVDQQHKSQQKQSNIDTQPQQIKIQKQQQQQQQLINKLPQKEINFGQFHKQTLLKHQVFQDNKKKEQIGIDKQLINKPNRPPSSNSLLGSRHNNKNTKPSTSQNRIRQQSNNNNNQKLVNPKGEVKNLELQFEKKQLTSKTKNSNLPPLGKQIQNPKRNLEHKNNNQDVRTQSLQSRQQSKRSNQNITVKKEQIEIEGLKFSEDELMQQKLIYEQLKYQKRDLNMKEQQQHLVKRQNSNSKPKVSIDHSEVVDQENFDQFMSPEERAMQQLILDNYKLNSKKQ</sequence>
<dbReference type="AlphaFoldDB" id="A0A8S1MZD4"/>
<reference evidence="6" key="1">
    <citation type="submission" date="2021-01" db="EMBL/GenBank/DDBJ databases">
        <authorList>
            <consortium name="Genoscope - CEA"/>
            <person name="William W."/>
        </authorList>
    </citation>
    <scope>NUCLEOTIDE SEQUENCE</scope>
</reference>
<evidence type="ECO:0000256" key="3">
    <source>
        <dbReference type="ARBA" id="ARBA00022833"/>
    </source>
</evidence>
<feature type="compositionally biased region" description="Polar residues" evidence="4">
    <location>
        <begin position="293"/>
        <end position="312"/>
    </location>
</feature>
<dbReference type="PANTHER" id="PTHR16295">
    <property type="entry name" value="TRAF-TYPE ZINC FINGER PROTEIN-RELATED"/>
    <property type="match status" value="1"/>
</dbReference>
<dbReference type="EMBL" id="CAJJDM010000075">
    <property type="protein sequence ID" value="CAD8084682.1"/>
    <property type="molecule type" value="Genomic_DNA"/>
</dbReference>
<keyword evidence="3" id="KW-0862">Zinc</keyword>
<evidence type="ECO:0000256" key="2">
    <source>
        <dbReference type="ARBA" id="ARBA00022771"/>
    </source>
</evidence>
<feature type="domain" description="TRAFD1/XAF1 zinc finger" evidence="5">
    <location>
        <begin position="92"/>
        <end position="126"/>
    </location>
</feature>
<keyword evidence="7" id="KW-1185">Reference proteome</keyword>
<evidence type="ECO:0000256" key="1">
    <source>
        <dbReference type="ARBA" id="ARBA00022723"/>
    </source>
</evidence>
<comment type="caution">
    <text evidence="6">The sequence shown here is derived from an EMBL/GenBank/DDBJ whole genome shotgun (WGS) entry which is preliminary data.</text>
</comment>
<feature type="region of interest" description="Disordered" evidence="4">
    <location>
        <begin position="159"/>
        <end position="179"/>
    </location>
</feature>
<dbReference type="InterPro" id="IPR049439">
    <property type="entry name" value="TRAFD1-XIAF1_Znf"/>
</dbReference>
<name>A0A8S1MZD4_PARPR</name>
<dbReference type="PANTHER" id="PTHR16295:SF10">
    <property type="entry name" value="EXPRESSED PROTEIN"/>
    <property type="match status" value="1"/>
</dbReference>
<organism evidence="6 7">
    <name type="scientific">Paramecium primaurelia</name>
    <dbReference type="NCBI Taxonomy" id="5886"/>
    <lineage>
        <taxon>Eukaryota</taxon>
        <taxon>Sar</taxon>
        <taxon>Alveolata</taxon>
        <taxon>Ciliophora</taxon>
        <taxon>Intramacronucleata</taxon>
        <taxon>Oligohymenophorea</taxon>
        <taxon>Peniculida</taxon>
        <taxon>Parameciidae</taxon>
        <taxon>Paramecium</taxon>
    </lineage>
</organism>
<feature type="region of interest" description="Disordered" evidence="4">
    <location>
        <begin position="292"/>
        <end position="341"/>
    </location>
</feature>
<evidence type="ECO:0000313" key="7">
    <source>
        <dbReference type="Proteomes" id="UP000688137"/>
    </source>
</evidence>
<dbReference type="GO" id="GO:0005739">
    <property type="term" value="C:mitochondrion"/>
    <property type="evidence" value="ECO:0007669"/>
    <property type="project" value="TreeGrafter"/>
</dbReference>
<dbReference type="InterPro" id="IPR051986">
    <property type="entry name" value="Innate_Immune_Apopt_Reg"/>
</dbReference>
<accession>A0A8S1MZD4</accession>
<feature type="compositionally biased region" description="Low complexity" evidence="4">
    <location>
        <begin position="327"/>
        <end position="341"/>
    </location>
</feature>
<keyword evidence="2" id="KW-0863">Zinc-finger</keyword>
<dbReference type="Pfam" id="PF23580">
    <property type="entry name" value="Znf_XAF1_N"/>
    <property type="match status" value="1"/>
</dbReference>
<keyword evidence="1" id="KW-0479">Metal-binding</keyword>
<protein>
    <recommendedName>
        <fullName evidence="5">TRAFD1/XAF1 zinc finger domain-containing protein</fullName>
    </recommendedName>
</protein>
<dbReference type="Proteomes" id="UP000688137">
    <property type="component" value="Unassembled WGS sequence"/>
</dbReference>
<gene>
    <name evidence="6" type="ORF">PPRIM_AZ9-3.1.T0720207</name>
</gene>
<evidence type="ECO:0000313" key="6">
    <source>
        <dbReference type="EMBL" id="CAD8084682.1"/>
    </source>
</evidence>
<evidence type="ECO:0000259" key="5">
    <source>
        <dbReference type="Pfam" id="PF21366"/>
    </source>
</evidence>
<feature type="compositionally biased region" description="Low complexity" evidence="4">
    <location>
        <begin position="257"/>
        <end position="271"/>
    </location>
</feature>
<feature type="region of interest" description="Disordered" evidence="4">
    <location>
        <begin position="224"/>
        <end position="278"/>
    </location>
</feature>
<dbReference type="Pfam" id="PF21366">
    <property type="entry name" value="TRAFD1-XIAF1_ZnF"/>
    <property type="match status" value="1"/>
</dbReference>